<dbReference type="STRING" id="578458.D8PX39"/>
<organism evidence="12">
    <name type="scientific">Schizophyllum commune (strain H4-8 / FGSC 9210)</name>
    <name type="common">Split gill fungus</name>
    <dbReference type="NCBI Taxonomy" id="578458"/>
    <lineage>
        <taxon>Eukaryota</taxon>
        <taxon>Fungi</taxon>
        <taxon>Dikarya</taxon>
        <taxon>Basidiomycota</taxon>
        <taxon>Agaricomycotina</taxon>
        <taxon>Agaricomycetes</taxon>
        <taxon>Agaricomycetidae</taxon>
        <taxon>Agaricales</taxon>
        <taxon>Schizophyllaceae</taxon>
        <taxon>Schizophyllum</taxon>
    </lineage>
</organism>
<comment type="catalytic activity">
    <reaction evidence="6">
        <text>Couples ATP hydrolysis with the unwinding of duplex DNA by translocating in the 3'-5' direction.</text>
        <dbReference type="EC" id="5.6.2.4"/>
    </reaction>
</comment>
<dbReference type="Proteomes" id="UP000007431">
    <property type="component" value="Unassembled WGS sequence"/>
</dbReference>
<feature type="region of interest" description="Disordered" evidence="8">
    <location>
        <begin position="621"/>
        <end position="691"/>
    </location>
</feature>
<dbReference type="PROSITE" id="PS51192">
    <property type="entry name" value="HELICASE_ATP_BIND_1"/>
    <property type="match status" value="1"/>
</dbReference>
<dbReference type="PROSITE" id="PS51194">
    <property type="entry name" value="HELICASE_CTER"/>
    <property type="match status" value="1"/>
</dbReference>
<evidence type="ECO:0000256" key="1">
    <source>
        <dbReference type="ARBA" id="ARBA00005446"/>
    </source>
</evidence>
<protein>
    <recommendedName>
        <fullName evidence="7">DNA 3'-5' helicase</fullName>
        <ecNumber evidence="7">5.6.2.4</ecNumber>
    </recommendedName>
</protein>
<dbReference type="InterPro" id="IPR027417">
    <property type="entry name" value="P-loop_NTPase"/>
</dbReference>
<dbReference type="InterPro" id="IPR001650">
    <property type="entry name" value="Helicase_C-like"/>
</dbReference>
<dbReference type="VEuPathDB" id="FungiDB:SCHCODRAFT_02482187"/>
<evidence type="ECO:0000256" key="2">
    <source>
        <dbReference type="ARBA" id="ARBA00022741"/>
    </source>
</evidence>
<dbReference type="Gene3D" id="3.40.50.300">
    <property type="entry name" value="P-loop containing nucleotide triphosphate hydrolases"/>
    <property type="match status" value="2"/>
</dbReference>
<evidence type="ECO:0000256" key="7">
    <source>
        <dbReference type="ARBA" id="ARBA00034808"/>
    </source>
</evidence>
<dbReference type="Pfam" id="PF00270">
    <property type="entry name" value="DEAD"/>
    <property type="match status" value="1"/>
</dbReference>
<feature type="domain" description="Helicase C-terminal" evidence="10">
    <location>
        <begin position="268"/>
        <end position="421"/>
    </location>
</feature>
<keyword evidence="12" id="KW-1185">Reference proteome</keyword>
<dbReference type="SUPFAM" id="SSF52540">
    <property type="entry name" value="P-loop containing nucleoside triphosphate hydrolases"/>
    <property type="match status" value="1"/>
</dbReference>
<evidence type="ECO:0000256" key="4">
    <source>
        <dbReference type="ARBA" id="ARBA00023125"/>
    </source>
</evidence>
<proteinExistence type="inferred from homology"/>
<accession>D8PX39</accession>
<keyword evidence="2" id="KW-0547">Nucleotide-binding</keyword>
<evidence type="ECO:0000259" key="9">
    <source>
        <dbReference type="PROSITE" id="PS51192"/>
    </source>
</evidence>
<dbReference type="SMART" id="SM00487">
    <property type="entry name" value="DEXDc"/>
    <property type="match status" value="1"/>
</dbReference>
<reference evidence="11 12" key="1">
    <citation type="journal article" date="2010" name="Nat. Biotechnol.">
        <title>Genome sequence of the model mushroom Schizophyllum commune.</title>
        <authorList>
            <person name="Ohm R.A."/>
            <person name="de Jong J.F."/>
            <person name="Lugones L.G."/>
            <person name="Aerts A."/>
            <person name="Kothe E."/>
            <person name="Stajich J.E."/>
            <person name="de Vries R.P."/>
            <person name="Record E."/>
            <person name="Levasseur A."/>
            <person name="Baker S.E."/>
            <person name="Bartholomew K.A."/>
            <person name="Coutinho P.M."/>
            <person name="Erdmann S."/>
            <person name="Fowler T.J."/>
            <person name="Gathman A.C."/>
            <person name="Lombard V."/>
            <person name="Henrissat B."/>
            <person name="Knabe N."/>
            <person name="Kuees U."/>
            <person name="Lilly W.W."/>
            <person name="Lindquist E."/>
            <person name="Lucas S."/>
            <person name="Magnuson J.K."/>
            <person name="Piumi F."/>
            <person name="Raudaskoski M."/>
            <person name="Salamov A."/>
            <person name="Schmutz J."/>
            <person name="Schwarze F.W.M.R."/>
            <person name="vanKuyk P.A."/>
            <person name="Horton J.S."/>
            <person name="Grigoriev I.V."/>
            <person name="Woesten H.A.B."/>
        </authorList>
    </citation>
    <scope>NUCLEOTIDE SEQUENCE [LARGE SCALE GENOMIC DNA]</scope>
    <source>
        <strain evidence="12">H4-8 / FGSC 9210</strain>
    </source>
</reference>
<dbReference type="GO" id="GO:0003677">
    <property type="term" value="F:DNA binding"/>
    <property type="evidence" value="ECO:0007669"/>
    <property type="project" value="UniProtKB-KW"/>
</dbReference>
<dbReference type="GO" id="GO:0000724">
    <property type="term" value="P:double-strand break repair via homologous recombination"/>
    <property type="evidence" value="ECO:0007669"/>
    <property type="project" value="TreeGrafter"/>
</dbReference>
<evidence type="ECO:0000256" key="5">
    <source>
        <dbReference type="ARBA" id="ARBA00023235"/>
    </source>
</evidence>
<dbReference type="eggNOG" id="KOG0351">
    <property type="taxonomic scope" value="Eukaryota"/>
</dbReference>
<keyword evidence="4" id="KW-0238">DNA-binding</keyword>
<evidence type="ECO:0000313" key="12">
    <source>
        <dbReference type="Proteomes" id="UP000007431"/>
    </source>
</evidence>
<dbReference type="GO" id="GO:0005524">
    <property type="term" value="F:ATP binding"/>
    <property type="evidence" value="ECO:0007669"/>
    <property type="project" value="UniProtKB-KW"/>
</dbReference>
<dbReference type="PANTHER" id="PTHR13710:SF105">
    <property type="entry name" value="ATP-DEPENDENT DNA HELICASE Q1"/>
    <property type="match status" value="1"/>
</dbReference>
<dbReference type="GO" id="GO:0005694">
    <property type="term" value="C:chromosome"/>
    <property type="evidence" value="ECO:0007669"/>
    <property type="project" value="TreeGrafter"/>
</dbReference>
<dbReference type="OMA" id="ATFRDEY"/>
<evidence type="ECO:0000256" key="6">
    <source>
        <dbReference type="ARBA" id="ARBA00034617"/>
    </source>
</evidence>
<gene>
    <name evidence="11" type="ORF">SCHCODRAFT_51489</name>
</gene>
<dbReference type="Pfam" id="PF00271">
    <property type="entry name" value="Helicase_C"/>
    <property type="match status" value="1"/>
</dbReference>
<evidence type="ECO:0000313" key="11">
    <source>
        <dbReference type="EMBL" id="EFJ00328.1"/>
    </source>
</evidence>
<comment type="similarity">
    <text evidence="1">Belongs to the helicase family. RecQ subfamily.</text>
</comment>
<dbReference type="PANTHER" id="PTHR13710">
    <property type="entry name" value="DNA HELICASE RECQ FAMILY MEMBER"/>
    <property type="match status" value="1"/>
</dbReference>
<dbReference type="GO" id="GO:0043138">
    <property type="term" value="F:3'-5' DNA helicase activity"/>
    <property type="evidence" value="ECO:0007669"/>
    <property type="project" value="UniProtKB-EC"/>
</dbReference>
<keyword evidence="5" id="KW-0413">Isomerase</keyword>
<evidence type="ECO:0000256" key="3">
    <source>
        <dbReference type="ARBA" id="ARBA00022840"/>
    </source>
</evidence>
<dbReference type="AlphaFoldDB" id="D8PX39"/>
<sequence length="691" mass="75777">MSSARAPRPSRPALTTDELRGLPDVLAASFGYEPREFQTKAIGAQLQRKDVLVHAGTGFGKTAIAAGPHFHESAKGGVTLMISPLIALHDEQVETFQTEFKLTATAVNSSHGGCSREKLAVSFIPHHNGPVLTLEQEIVAGKYQIVLISPEMCLSRRFTREVLNNPNFGAMLLSVVVDEAHVVSHWGAQFRKKYGQLGMLRAFLPRKTPIVALSATLSARIRDDVLAKLQFHKTDFVSIDVGNDRPNVSLVVRAMQHPMNTYADLDFVIPSSVKDVSEIKKTFVYADNIQTGIEIEDHLEDLLPESLQSTGIIRPYNAAFSKEYRKEVMRLFREGAVRVLVCTDAAGMGCNIPDIDVVVQWKLTTSLSSFVQRAGRAARGRGRIGLAVLLVEPSAFLVDLSQALSGVGDIQKTSTKGKKRTGRVKTHGKRTKKDAIARGLLRGAADTLHDAIFVREQPPFDWSSEDENLLVYVQTGVCRRAVLTEIYKNQPPNPSVRCCDLCDSSLLDAVRPGNPPTAIRQPKVKRGIPYAPVQRKLLEWRRVVVARDYPQALFGGSAFLKDETVELLASVGSFDTETRLVKILGGQWKWYKTHGRELFGILKSFSIPFIALPGKKTARGKKRANAPAIAEPLLDVPNPPGARGNRDPDASPATVGAAEPTLYFSHDPQSNPPPPPSATTPVDPDWETMSM</sequence>
<dbReference type="EMBL" id="GL377303">
    <property type="protein sequence ID" value="EFJ00328.1"/>
    <property type="molecule type" value="Genomic_DNA"/>
</dbReference>
<dbReference type="EC" id="5.6.2.4" evidence="7"/>
<evidence type="ECO:0000259" key="10">
    <source>
        <dbReference type="PROSITE" id="PS51194"/>
    </source>
</evidence>
<dbReference type="InterPro" id="IPR011545">
    <property type="entry name" value="DEAD/DEAH_box_helicase_dom"/>
</dbReference>
<name>D8PX39_SCHCM</name>
<dbReference type="HOGENOM" id="CLU_001103_19_4_1"/>
<feature type="domain" description="Helicase ATP-binding" evidence="9">
    <location>
        <begin position="42"/>
        <end position="235"/>
    </location>
</feature>
<dbReference type="InterPro" id="IPR014001">
    <property type="entry name" value="Helicase_ATP-bd"/>
</dbReference>
<dbReference type="GO" id="GO:0005737">
    <property type="term" value="C:cytoplasm"/>
    <property type="evidence" value="ECO:0007669"/>
    <property type="project" value="TreeGrafter"/>
</dbReference>
<dbReference type="GO" id="GO:0009378">
    <property type="term" value="F:four-way junction helicase activity"/>
    <property type="evidence" value="ECO:0007669"/>
    <property type="project" value="TreeGrafter"/>
</dbReference>
<dbReference type="InParanoid" id="D8PX39"/>
<keyword evidence="3" id="KW-0067">ATP-binding</keyword>
<dbReference type="SMART" id="SM00490">
    <property type="entry name" value="HELICc"/>
    <property type="match status" value="1"/>
</dbReference>
<evidence type="ECO:0000256" key="8">
    <source>
        <dbReference type="SAM" id="MobiDB-lite"/>
    </source>
</evidence>
<dbReference type="CDD" id="cd17920">
    <property type="entry name" value="DEXHc_RecQ"/>
    <property type="match status" value="1"/>
</dbReference>